<gene>
    <name evidence="1" type="ORF">P7K49_041046</name>
</gene>
<name>A0ABQ9TAQ3_SAGOE</name>
<dbReference type="EMBL" id="JASSZA010000087">
    <property type="protein sequence ID" value="KAK2081786.1"/>
    <property type="molecule type" value="Genomic_DNA"/>
</dbReference>
<protein>
    <submittedName>
        <fullName evidence="1">Uncharacterized protein</fullName>
    </submittedName>
</protein>
<reference evidence="1 2" key="1">
    <citation type="submission" date="2023-05" db="EMBL/GenBank/DDBJ databases">
        <title>B98-5 Cell Line De Novo Hybrid Assembly: An Optical Mapping Approach.</title>
        <authorList>
            <person name="Kananen K."/>
            <person name="Auerbach J.A."/>
            <person name="Kautto E."/>
            <person name="Blachly J.S."/>
        </authorList>
    </citation>
    <scope>NUCLEOTIDE SEQUENCE [LARGE SCALE GENOMIC DNA]</scope>
    <source>
        <strain evidence="1">B95-8</strain>
        <tissue evidence="1">Cell line</tissue>
    </source>
</reference>
<keyword evidence="2" id="KW-1185">Reference proteome</keyword>
<proteinExistence type="predicted"/>
<evidence type="ECO:0000313" key="1">
    <source>
        <dbReference type="EMBL" id="KAK2081786.1"/>
    </source>
</evidence>
<accession>A0ABQ9TAQ3</accession>
<evidence type="ECO:0000313" key="2">
    <source>
        <dbReference type="Proteomes" id="UP001266305"/>
    </source>
</evidence>
<organism evidence="1 2">
    <name type="scientific">Saguinus oedipus</name>
    <name type="common">Cotton-top tamarin</name>
    <name type="synonym">Oedipomidas oedipus</name>
    <dbReference type="NCBI Taxonomy" id="9490"/>
    <lineage>
        <taxon>Eukaryota</taxon>
        <taxon>Metazoa</taxon>
        <taxon>Chordata</taxon>
        <taxon>Craniata</taxon>
        <taxon>Vertebrata</taxon>
        <taxon>Euteleostomi</taxon>
        <taxon>Mammalia</taxon>
        <taxon>Eutheria</taxon>
        <taxon>Euarchontoglires</taxon>
        <taxon>Primates</taxon>
        <taxon>Haplorrhini</taxon>
        <taxon>Platyrrhini</taxon>
        <taxon>Cebidae</taxon>
        <taxon>Callitrichinae</taxon>
        <taxon>Saguinus</taxon>
    </lineage>
</organism>
<dbReference type="Proteomes" id="UP001266305">
    <property type="component" value="Unassembled WGS sequence"/>
</dbReference>
<comment type="caution">
    <text evidence="1">The sequence shown here is derived from an EMBL/GenBank/DDBJ whole genome shotgun (WGS) entry which is preliminary data.</text>
</comment>
<sequence length="136" mass="15352">MLHCCCFHDLSALGGFLWYLFLLVESRPCRLLRNRSSLLKPLTSLPLAQTEPTREEQVQNTIMISFLKTVPSVLVQSPPTQGLAQAIPGCHEQSLVCSIRTRGHGLDSLPSNMNWDFCHPDLGSYLRRSHDWPPPQ</sequence>